<dbReference type="InterPro" id="IPR002110">
    <property type="entry name" value="Ankyrin_rpt"/>
</dbReference>
<dbReference type="SUPFAM" id="SSF48403">
    <property type="entry name" value="Ankyrin repeat"/>
    <property type="match status" value="1"/>
</dbReference>
<keyword evidence="2" id="KW-1185">Reference proteome</keyword>
<name>A0A812XHI1_SYMPI</name>
<dbReference type="Pfam" id="PF00023">
    <property type="entry name" value="Ank"/>
    <property type="match status" value="1"/>
</dbReference>
<evidence type="ECO:0000313" key="2">
    <source>
        <dbReference type="Proteomes" id="UP000649617"/>
    </source>
</evidence>
<accession>A0A812XHI1</accession>
<dbReference type="EMBL" id="CAJNIZ010046304">
    <property type="protein sequence ID" value="CAE7744803.1"/>
    <property type="molecule type" value="Genomic_DNA"/>
</dbReference>
<dbReference type="Gene3D" id="1.25.40.20">
    <property type="entry name" value="Ankyrin repeat-containing domain"/>
    <property type="match status" value="1"/>
</dbReference>
<evidence type="ECO:0000313" key="1">
    <source>
        <dbReference type="EMBL" id="CAE7744803.1"/>
    </source>
</evidence>
<comment type="caution">
    <text evidence="1">The sequence shown here is derived from an EMBL/GenBank/DDBJ whole genome shotgun (WGS) entry which is preliminary data.</text>
</comment>
<reference evidence="1" key="1">
    <citation type="submission" date="2021-02" db="EMBL/GenBank/DDBJ databases">
        <authorList>
            <person name="Dougan E. K."/>
            <person name="Rhodes N."/>
            <person name="Thang M."/>
            <person name="Chan C."/>
        </authorList>
    </citation>
    <scope>NUCLEOTIDE SEQUENCE</scope>
</reference>
<dbReference type="Proteomes" id="UP000649617">
    <property type="component" value="Unassembled WGS sequence"/>
</dbReference>
<dbReference type="AlphaFoldDB" id="A0A812XHI1"/>
<sequence length="111" mass="12401">MITIGAKNDTKVGSQLIRRGCSVNAQNDVGDTAMMMACREDQLHFARWLLDDPHLDVLLRNHAGEDAIDICESHGLSGMRMQLESKARQQAELQAEKEKTTAKMMDSLMVK</sequence>
<dbReference type="InterPro" id="IPR036770">
    <property type="entry name" value="Ankyrin_rpt-contain_sf"/>
</dbReference>
<protein>
    <submittedName>
        <fullName evidence="1">Osm1 protein</fullName>
    </submittedName>
</protein>
<organism evidence="1 2">
    <name type="scientific">Symbiodinium pilosum</name>
    <name type="common">Dinoflagellate</name>
    <dbReference type="NCBI Taxonomy" id="2952"/>
    <lineage>
        <taxon>Eukaryota</taxon>
        <taxon>Sar</taxon>
        <taxon>Alveolata</taxon>
        <taxon>Dinophyceae</taxon>
        <taxon>Suessiales</taxon>
        <taxon>Symbiodiniaceae</taxon>
        <taxon>Symbiodinium</taxon>
    </lineage>
</organism>
<dbReference type="OrthoDB" id="7464126at2759"/>
<proteinExistence type="predicted"/>
<gene>
    <name evidence="1" type="primary">osm1</name>
    <name evidence="1" type="ORF">SPIL2461_LOCUS21480</name>
</gene>